<keyword evidence="2" id="KW-1185">Reference proteome</keyword>
<reference evidence="1 2" key="1">
    <citation type="submission" date="2012-06" db="EMBL/GenBank/DDBJ databases">
        <title>Complete sequence of Sulfurospirillum barnesii SES-3.</title>
        <authorList>
            <consortium name="US DOE Joint Genome Institute"/>
            <person name="Lucas S."/>
            <person name="Han J."/>
            <person name="Lapidus A."/>
            <person name="Cheng J.-F."/>
            <person name="Goodwin L."/>
            <person name="Pitluck S."/>
            <person name="Peters L."/>
            <person name="Ovchinnikova G."/>
            <person name="Lu M."/>
            <person name="Detter J.C."/>
            <person name="Han C."/>
            <person name="Tapia R."/>
            <person name="Land M."/>
            <person name="Hauser L."/>
            <person name="Kyrpides N."/>
            <person name="Ivanova N."/>
            <person name="Pagani I."/>
            <person name="Stolz J."/>
            <person name="Arkin A."/>
            <person name="Dehal P."/>
            <person name="Oremland R."/>
            <person name="Saltikov C."/>
            <person name="Basu P."/>
            <person name="Hollibaugh J."/>
            <person name="Newman D."/>
            <person name="Stolyar S."/>
            <person name="Hazen T."/>
            <person name="Woyke T."/>
        </authorList>
    </citation>
    <scope>NUCLEOTIDE SEQUENCE [LARGE SCALE GENOMIC DNA]</scope>
    <source>
        <strain evidence="2">ATCC 700032 / DSM 10660 / SES-3</strain>
    </source>
</reference>
<evidence type="ECO:0000313" key="2">
    <source>
        <dbReference type="Proteomes" id="UP000006176"/>
    </source>
</evidence>
<name>I3Y083_SULBS</name>
<dbReference type="PATRIC" id="fig|760154.4.peg.2335"/>
<dbReference type="EMBL" id="CP003333">
    <property type="protein sequence ID" value="AFL69607.1"/>
    <property type="molecule type" value="Genomic_DNA"/>
</dbReference>
<gene>
    <name evidence="1" type="ordered locus">Sulba_2337</name>
</gene>
<protein>
    <submittedName>
        <fullName evidence="1">Uncharacterized protein</fullName>
    </submittedName>
</protein>
<dbReference type="KEGG" id="sba:Sulba_2337"/>
<organism evidence="1 2">
    <name type="scientific">Sulfurospirillum barnesii (strain ATCC 700032 / DSM 10660 / SES-3)</name>
    <dbReference type="NCBI Taxonomy" id="760154"/>
    <lineage>
        <taxon>Bacteria</taxon>
        <taxon>Pseudomonadati</taxon>
        <taxon>Campylobacterota</taxon>
        <taxon>Epsilonproteobacteria</taxon>
        <taxon>Campylobacterales</taxon>
        <taxon>Sulfurospirillaceae</taxon>
        <taxon>Sulfurospirillum</taxon>
    </lineage>
</organism>
<dbReference type="STRING" id="760154.Sulba_2337"/>
<proteinExistence type="predicted"/>
<dbReference type="HOGENOM" id="CLU_2572569_0_0_7"/>
<dbReference type="RefSeq" id="WP_014770470.1">
    <property type="nucleotide sequence ID" value="NC_018002.1"/>
</dbReference>
<dbReference type="AlphaFoldDB" id="I3Y083"/>
<accession>I3Y083</accession>
<dbReference type="Proteomes" id="UP000006176">
    <property type="component" value="Chromosome"/>
</dbReference>
<sequence>MNEKIKMIFEKYQKMNLDINEMSQVIGISVSKANKLFCDLGEAQILKRKLLPRWRKIGKTRLWSIQEIIEWNDGTEITKIA</sequence>
<evidence type="ECO:0000313" key="1">
    <source>
        <dbReference type="EMBL" id="AFL69607.1"/>
    </source>
</evidence>